<dbReference type="Pfam" id="PF07679">
    <property type="entry name" value="I-set"/>
    <property type="match status" value="1"/>
</dbReference>
<dbReference type="PROSITE" id="PS50835">
    <property type="entry name" value="IG_LIKE"/>
    <property type="match status" value="1"/>
</dbReference>
<gene>
    <name evidence="6" type="ORF">ABEB36_013305</name>
</gene>
<dbReference type="CDD" id="cd00096">
    <property type="entry name" value="Ig"/>
    <property type="match status" value="1"/>
</dbReference>
<evidence type="ECO:0000313" key="7">
    <source>
        <dbReference type="Proteomes" id="UP001566132"/>
    </source>
</evidence>
<dbReference type="Proteomes" id="UP001566132">
    <property type="component" value="Unassembled WGS sequence"/>
</dbReference>
<evidence type="ECO:0000256" key="3">
    <source>
        <dbReference type="SAM" id="SignalP"/>
    </source>
</evidence>
<dbReference type="EMBL" id="JBDJPC010000010">
    <property type="protein sequence ID" value="KAL1490644.1"/>
    <property type="molecule type" value="Genomic_DNA"/>
</dbReference>
<evidence type="ECO:0000259" key="5">
    <source>
        <dbReference type="PROSITE" id="PS50835"/>
    </source>
</evidence>
<dbReference type="Gene3D" id="2.60.40.10">
    <property type="entry name" value="Immunoglobulins"/>
    <property type="match status" value="1"/>
</dbReference>
<evidence type="ECO:0000313" key="6">
    <source>
        <dbReference type="EMBL" id="KAL1490644.1"/>
    </source>
</evidence>
<dbReference type="InterPro" id="IPR013098">
    <property type="entry name" value="Ig_I-set"/>
</dbReference>
<dbReference type="Gene3D" id="2.10.25.10">
    <property type="entry name" value="Laminin"/>
    <property type="match status" value="1"/>
</dbReference>
<evidence type="ECO:0000256" key="1">
    <source>
        <dbReference type="PROSITE-ProRule" id="PRU00076"/>
    </source>
</evidence>
<dbReference type="PROSITE" id="PS01186">
    <property type="entry name" value="EGF_2"/>
    <property type="match status" value="1"/>
</dbReference>
<name>A0ABD1E7K1_HYPHA</name>
<comment type="caution">
    <text evidence="1">Lacks conserved residue(s) required for the propagation of feature annotation.</text>
</comment>
<keyword evidence="1" id="KW-1015">Disulfide bond</keyword>
<feature type="domain" description="Ig-like" evidence="5">
    <location>
        <begin position="216"/>
        <end position="311"/>
    </location>
</feature>
<feature type="region of interest" description="Disordered" evidence="2">
    <location>
        <begin position="65"/>
        <end position="86"/>
    </location>
</feature>
<dbReference type="AlphaFoldDB" id="A0ABD1E7K1"/>
<feature type="domain" description="EGF-like" evidence="4">
    <location>
        <begin position="330"/>
        <end position="370"/>
    </location>
</feature>
<feature type="signal peptide" evidence="3">
    <location>
        <begin position="1"/>
        <end position="28"/>
    </location>
</feature>
<protein>
    <submittedName>
        <fullName evidence="6">Uncharacterized protein</fullName>
    </submittedName>
</protein>
<proteinExistence type="predicted"/>
<dbReference type="InterPro" id="IPR000742">
    <property type="entry name" value="EGF"/>
</dbReference>
<keyword evidence="3" id="KW-0732">Signal</keyword>
<feature type="disulfide bond" evidence="1">
    <location>
        <begin position="360"/>
        <end position="369"/>
    </location>
</feature>
<sequence length="380" mass="43871">MCKISCEKCLTSFVLLLGIMFFVSICSSFPIDDDVSYTTKNDFPNRIYPRGRIEAMVFQNSRSQRSSGFGRVAPYHSKRHPKQPFSSSSIECQYEHFSSKAYKSEIVLLVSAQGFQRTNYTVSFKHNKTLKNSTEFPIHDCLTLQFTNRTENCPSRTGRKRNHLVTANIKVPGKYVLFLNVSGANKCFPAFSPEELPKRANKRKDMLEILEKIGDPNFKVKRTTELIIKDRSYERKTRKNGKEKIKLVCKANGLPVPQLTWKRNNFTLRISNRVRISYVKKRSILVIRNPSQEDFLASYKCMSREVDGRITESRTWITESRKWTTPQITLKVPCNHTVEEYCMGNGNCFVDLNDVIFCECGEGYSGEHCDQKMANHARDR</sequence>
<organism evidence="6 7">
    <name type="scientific">Hypothenemus hampei</name>
    <name type="common">Coffee berry borer</name>
    <dbReference type="NCBI Taxonomy" id="57062"/>
    <lineage>
        <taxon>Eukaryota</taxon>
        <taxon>Metazoa</taxon>
        <taxon>Ecdysozoa</taxon>
        <taxon>Arthropoda</taxon>
        <taxon>Hexapoda</taxon>
        <taxon>Insecta</taxon>
        <taxon>Pterygota</taxon>
        <taxon>Neoptera</taxon>
        <taxon>Endopterygota</taxon>
        <taxon>Coleoptera</taxon>
        <taxon>Polyphaga</taxon>
        <taxon>Cucujiformia</taxon>
        <taxon>Curculionidae</taxon>
        <taxon>Scolytinae</taxon>
        <taxon>Hypothenemus</taxon>
    </lineage>
</organism>
<dbReference type="InterPro" id="IPR007110">
    <property type="entry name" value="Ig-like_dom"/>
</dbReference>
<dbReference type="InterPro" id="IPR036179">
    <property type="entry name" value="Ig-like_dom_sf"/>
</dbReference>
<dbReference type="InterPro" id="IPR013783">
    <property type="entry name" value="Ig-like_fold"/>
</dbReference>
<dbReference type="PROSITE" id="PS50026">
    <property type="entry name" value="EGF_3"/>
    <property type="match status" value="1"/>
</dbReference>
<feature type="chain" id="PRO_5044761606" evidence="3">
    <location>
        <begin position="29"/>
        <end position="380"/>
    </location>
</feature>
<evidence type="ECO:0000259" key="4">
    <source>
        <dbReference type="PROSITE" id="PS50026"/>
    </source>
</evidence>
<keyword evidence="7" id="KW-1185">Reference proteome</keyword>
<evidence type="ECO:0000256" key="2">
    <source>
        <dbReference type="SAM" id="MobiDB-lite"/>
    </source>
</evidence>
<dbReference type="PROSITE" id="PS00022">
    <property type="entry name" value="EGF_1"/>
    <property type="match status" value="1"/>
</dbReference>
<keyword evidence="1" id="KW-0245">EGF-like domain</keyword>
<accession>A0ABD1E7K1</accession>
<dbReference type="SUPFAM" id="SSF48726">
    <property type="entry name" value="Immunoglobulin"/>
    <property type="match status" value="1"/>
</dbReference>
<comment type="caution">
    <text evidence="6">The sequence shown here is derived from an EMBL/GenBank/DDBJ whole genome shotgun (WGS) entry which is preliminary data.</text>
</comment>
<dbReference type="SUPFAM" id="SSF57196">
    <property type="entry name" value="EGF/Laminin"/>
    <property type="match status" value="1"/>
</dbReference>
<reference evidence="6 7" key="1">
    <citation type="submission" date="2024-05" db="EMBL/GenBank/DDBJ databases">
        <title>Genetic variation in Jamaican populations of the coffee berry borer (Hypothenemus hampei).</title>
        <authorList>
            <person name="Errbii M."/>
            <person name="Myrie A."/>
        </authorList>
    </citation>
    <scope>NUCLEOTIDE SEQUENCE [LARGE SCALE GENOMIC DNA]</scope>
    <source>
        <strain evidence="6">JA-Hopewell-2020-01-JO</strain>
        <tissue evidence="6">Whole body</tissue>
    </source>
</reference>